<proteinExistence type="predicted"/>
<feature type="domain" description="Baseplate J-like central" evidence="3">
    <location>
        <begin position="203"/>
        <end position="273"/>
    </location>
</feature>
<evidence type="ECO:0000313" key="4">
    <source>
        <dbReference type="EMBL" id="TCZ73063.1"/>
    </source>
</evidence>
<reference evidence="4 5" key="1">
    <citation type="submission" date="2019-03" db="EMBL/GenBank/DDBJ databases">
        <authorList>
            <person name="Kim M.K.M."/>
        </authorList>
    </citation>
    <scope>NUCLEOTIDE SEQUENCE [LARGE SCALE GENOMIC DNA]</scope>
    <source>
        <strain evidence="4 5">18JY21-1</strain>
    </source>
</reference>
<organism evidence="4 5">
    <name type="scientific">Paenibacillus albiflavus</name>
    <dbReference type="NCBI Taxonomy" id="2545760"/>
    <lineage>
        <taxon>Bacteria</taxon>
        <taxon>Bacillati</taxon>
        <taxon>Bacillota</taxon>
        <taxon>Bacilli</taxon>
        <taxon>Bacillales</taxon>
        <taxon>Paenibacillaceae</taxon>
        <taxon>Paenibacillus</taxon>
    </lineage>
</organism>
<dbReference type="InterPro" id="IPR052726">
    <property type="entry name" value="Phage_Baseplate_Hub"/>
</dbReference>
<gene>
    <name evidence="4" type="ORF">E0485_21840</name>
</gene>
<comment type="caution">
    <text evidence="4">The sequence shown here is derived from an EMBL/GenBank/DDBJ whole genome shotgun (WGS) entry which is preliminary data.</text>
</comment>
<evidence type="ECO:0000313" key="5">
    <source>
        <dbReference type="Proteomes" id="UP000295418"/>
    </source>
</evidence>
<dbReference type="InterPro" id="IPR006949">
    <property type="entry name" value="Barrel_Baseplate_J-like"/>
</dbReference>
<name>A0A4R4E2Q1_9BACL</name>
<dbReference type="Pfam" id="PF26078">
    <property type="entry name" value="Baseplate_J_M"/>
    <property type="match status" value="1"/>
</dbReference>
<dbReference type="AlphaFoldDB" id="A0A4R4E2Q1"/>
<feature type="domain" description="Baseplate protein J-like barrel" evidence="2">
    <location>
        <begin position="104"/>
        <end position="181"/>
    </location>
</feature>
<dbReference type="RefSeq" id="WP_132420189.1">
    <property type="nucleotide sequence ID" value="NZ_SKFG01000035.1"/>
</dbReference>
<sequence>MSEFKPIQFVDTDAQRIQQKLISGFEQTTGQVLYPGDPRRVFLLQLMPVIIGMLNDINYTGNQNLLPFASGDVLDALGVRVGVQRLQAQSAKTTVRFMLSAIQLNTVTIPRGTRVTPDGVMYFATKNDLNIMPGETKGDIIAESIQGGEQYNGFVAGQINIIVDPIPFVASAANIDTSSGGSGREDDDSYRERQRLAPASFSVAGPEDAYVYWAKSADVNIGDISVTSPSDCVVNIYVLMKNGQLPTQHVLDKVNDSVSPKDRRPLTDHVQAFSAVEVNYDINLTYYISKERSTEVASIRAAIENTSGAVDQYESWQRAKLGRAINPDMLRSMMYAAGAFRVVTTLPSYAEIRKNEAAFLGKKNIVYGGLI</sequence>
<evidence type="ECO:0000256" key="1">
    <source>
        <dbReference type="SAM" id="MobiDB-lite"/>
    </source>
</evidence>
<dbReference type="InterPro" id="IPR058531">
    <property type="entry name" value="Baseplate_J_M"/>
</dbReference>
<dbReference type="InterPro" id="IPR014507">
    <property type="entry name" value="Baseplate_assembly_J_pred"/>
</dbReference>
<dbReference type="EMBL" id="SKFG01000035">
    <property type="protein sequence ID" value="TCZ73063.1"/>
    <property type="molecule type" value="Genomic_DNA"/>
</dbReference>
<dbReference type="OrthoDB" id="9793802at2"/>
<accession>A0A4R4E2Q1</accession>
<dbReference type="Proteomes" id="UP000295418">
    <property type="component" value="Unassembled WGS sequence"/>
</dbReference>
<evidence type="ECO:0000259" key="3">
    <source>
        <dbReference type="Pfam" id="PF26078"/>
    </source>
</evidence>
<feature type="region of interest" description="Disordered" evidence="1">
    <location>
        <begin position="174"/>
        <end position="193"/>
    </location>
</feature>
<dbReference type="Pfam" id="PF04865">
    <property type="entry name" value="Baseplate_J"/>
    <property type="match status" value="1"/>
</dbReference>
<dbReference type="PANTHER" id="PTHR35862:SF1">
    <property type="entry name" value="FELS-2 PROPHAGE PROTEIN"/>
    <property type="match status" value="1"/>
</dbReference>
<dbReference type="PIRSF" id="PIRSF020481">
    <property type="entry name" value="BAP"/>
    <property type="match status" value="1"/>
</dbReference>
<protein>
    <submittedName>
        <fullName evidence="4">Baseplate J/gp47 family protein</fullName>
    </submittedName>
</protein>
<keyword evidence="5" id="KW-1185">Reference proteome</keyword>
<evidence type="ECO:0000259" key="2">
    <source>
        <dbReference type="Pfam" id="PF04865"/>
    </source>
</evidence>
<dbReference type="PANTHER" id="PTHR35862">
    <property type="entry name" value="FELS-2 PROPHAGE PROTEIN"/>
    <property type="match status" value="1"/>
</dbReference>